<name>A0A6J4MCT8_9BACT</name>
<proteinExistence type="predicted"/>
<feature type="region of interest" description="Disordered" evidence="1">
    <location>
        <begin position="1"/>
        <end position="55"/>
    </location>
</feature>
<organism evidence="2">
    <name type="scientific">uncultured Gemmatimonadaceae bacterium</name>
    <dbReference type="NCBI Taxonomy" id="246130"/>
    <lineage>
        <taxon>Bacteria</taxon>
        <taxon>Pseudomonadati</taxon>
        <taxon>Gemmatimonadota</taxon>
        <taxon>Gemmatimonadia</taxon>
        <taxon>Gemmatimonadales</taxon>
        <taxon>Gemmatimonadaceae</taxon>
        <taxon>environmental samples</taxon>
    </lineage>
</organism>
<feature type="non-terminal residue" evidence="2">
    <location>
        <position position="68"/>
    </location>
</feature>
<accession>A0A6J4MCT8</accession>
<sequence>VRRPSRRPPVLDRQRLLPAGAPHVRRPRARAIRRPARGAPRRLRPRAESRGPWGVGARFVGGVCSRRL</sequence>
<feature type="compositionally biased region" description="Basic residues" evidence="1">
    <location>
        <begin position="23"/>
        <end position="44"/>
    </location>
</feature>
<gene>
    <name evidence="2" type="ORF">AVDCRST_MAG11-3814</name>
</gene>
<dbReference type="EMBL" id="CADCTU010000810">
    <property type="protein sequence ID" value="CAA9355997.1"/>
    <property type="molecule type" value="Genomic_DNA"/>
</dbReference>
<dbReference type="AlphaFoldDB" id="A0A6J4MCT8"/>
<evidence type="ECO:0000313" key="2">
    <source>
        <dbReference type="EMBL" id="CAA9355997.1"/>
    </source>
</evidence>
<protein>
    <submittedName>
        <fullName evidence="2">Uncharacterized protein</fullName>
    </submittedName>
</protein>
<reference evidence="2" key="1">
    <citation type="submission" date="2020-02" db="EMBL/GenBank/DDBJ databases">
        <authorList>
            <person name="Meier V. D."/>
        </authorList>
    </citation>
    <scope>NUCLEOTIDE SEQUENCE</scope>
    <source>
        <strain evidence="2">AVDCRST_MAG11</strain>
    </source>
</reference>
<evidence type="ECO:0000256" key="1">
    <source>
        <dbReference type="SAM" id="MobiDB-lite"/>
    </source>
</evidence>
<feature type="non-terminal residue" evidence="2">
    <location>
        <position position="1"/>
    </location>
</feature>